<dbReference type="OrthoDB" id="1254861at2"/>
<reference evidence="3" key="1">
    <citation type="submission" date="2016-07" db="EMBL/GenBank/DDBJ databases">
        <authorList>
            <person name="Florea S."/>
            <person name="Webb J.S."/>
            <person name="Jaromczyk J."/>
            <person name="Schardl C.L."/>
        </authorList>
    </citation>
    <scope>NUCLEOTIDE SEQUENCE [LARGE SCALE GENOMIC DNA]</scope>
    <source>
        <strain evidence="3">CC-VM-7</strain>
    </source>
</reference>
<feature type="transmembrane region" description="Helical" evidence="1">
    <location>
        <begin position="183"/>
        <end position="206"/>
    </location>
</feature>
<dbReference type="Proteomes" id="UP000093432">
    <property type="component" value="Unassembled WGS sequence"/>
</dbReference>
<evidence type="ECO:0000313" key="2">
    <source>
        <dbReference type="EMBL" id="OCA70071.1"/>
    </source>
</evidence>
<dbReference type="EMBL" id="MAYG01000023">
    <property type="protein sequence ID" value="OCA70071.1"/>
    <property type="molecule type" value="Genomic_DNA"/>
</dbReference>
<dbReference type="AlphaFoldDB" id="A0A1B8ZEM5"/>
<keyword evidence="1" id="KW-0812">Transmembrane</keyword>
<keyword evidence="1" id="KW-1133">Transmembrane helix</keyword>
<name>A0A1B8ZEM5_9FLAO</name>
<gene>
    <name evidence="2" type="ORF">BBI00_19675</name>
</gene>
<evidence type="ECO:0000313" key="3">
    <source>
        <dbReference type="Proteomes" id="UP000093432"/>
    </source>
</evidence>
<accession>A0A1B8ZEM5</accession>
<dbReference type="RefSeq" id="WP_065400567.1">
    <property type="nucleotide sequence ID" value="NZ_MAYG01000023.1"/>
</dbReference>
<evidence type="ECO:0000256" key="1">
    <source>
        <dbReference type="SAM" id="Phobius"/>
    </source>
</evidence>
<protein>
    <submittedName>
        <fullName evidence="2">Uncharacterized protein</fullName>
    </submittedName>
</protein>
<sequence length="210" mass="24410">MDNRFQELSSLDFKKADIGLWETELIKEYAKLKFNGGFALATIECCDSENFREYLQSMYPVPHDGNMDLSVRAASDDIRDFMYYLLHSQSLAGLEIYLGNGEEFLSVDPPYDALEEFRKLVFTELSGNELKKDLFQTVIKGSIYDDWKVSEEQTSKMISDFTCRIFTEGSHIRTFYFQQWGNFMIGLFVGYIFIDISRGLITFFAVDDYD</sequence>
<proteinExistence type="predicted"/>
<dbReference type="STRING" id="651561.BBI00_19675"/>
<comment type="caution">
    <text evidence="2">The sequence shown here is derived from an EMBL/GenBank/DDBJ whole genome shotgun (WGS) entry which is preliminary data.</text>
</comment>
<keyword evidence="1" id="KW-0472">Membrane</keyword>
<organism evidence="2 3">
    <name type="scientific">Chryseobacterium arthrosphaerae</name>
    <dbReference type="NCBI Taxonomy" id="651561"/>
    <lineage>
        <taxon>Bacteria</taxon>
        <taxon>Pseudomonadati</taxon>
        <taxon>Bacteroidota</taxon>
        <taxon>Flavobacteriia</taxon>
        <taxon>Flavobacteriales</taxon>
        <taxon>Weeksellaceae</taxon>
        <taxon>Chryseobacterium group</taxon>
        <taxon>Chryseobacterium</taxon>
    </lineage>
</organism>